<keyword evidence="2" id="KW-1185">Reference proteome</keyword>
<dbReference type="InterPro" id="IPR003871">
    <property type="entry name" value="RFA1B/D_OB_1st"/>
</dbReference>
<dbReference type="Pfam" id="PF02721">
    <property type="entry name" value="DUF223"/>
    <property type="match status" value="1"/>
</dbReference>
<organism evidence="2 3">
    <name type="scientific">Camelina sativa</name>
    <name type="common">False flax</name>
    <name type="synonym">Myagrum sativum</name>
    <dbReference type="NCBI Taxonomy" id="90675"/>
    <lineage>
        <taxon>Eukaryota</taxon>
        <taxon>Viridiplantae</taxon>
        <taxon>Streptophyta</taxon>
        <taxon>Embryophyta</taxon>
        <taxon>Tracheophyta</taxon>
        <taxon>Spermatophyta</taxon>
        <taxon>Magnoliopsida</taxon>
        <taxon>eudicotyledons</taxon>
        <taxon>Gunneridae</taxon>
        <taxon>Pentapetalae</taxon>
        <taxon>rosids</taxon>
        <taxon>malvids</taxon>
        <taxon>Brassicales</taxon>
        <taxon>Brassicaceae</taxon>
        <taxon>Camelineae</taxon>
        <taxon>Camelina</taxon>
    </lineage>
</organism>
<dbReference type="SUPFAM" id="SSF50249">
    <property type="entry name" value="Nucleic acid-binding proteins"/>
    <property type="match status" value="2"/>
</dbReference>
<evidence type="ECO:0000313" key="2">
    <source>
        <dbReference type="Proteomes" id="UP000694864"/>
    </source>
</evidence>
<dbReference type="Proteomes" id="UP000694864">
    <property type="component" value="Unplaced"/>
</dbReference>
<dbReference type="InterPro" id="IPR012340">
    <property type="entry name" value="NA-bd_OB-fold"/>
</dbReference>
<sequence length="235" mass="27471">MVYFNRVKDLHSWRSHWKVCVKVLRKLRKIDENDNTVELILCDVFGDKIQGTIKKDLIVTFYDKINENTWIILSNFTVCYNDLRFKLADNETVIDNSEEVISNNHFIDYQSFDEILQGRHVFRNLTCDVMGQVVHVERLIHVVDPDAEIPYKRTRLLRFYLRNLNGLEIDCVAYNKHADYFDANWSLAGGNDATIVVLRFWRAKYTLGGPSDSGAFSGPVVSVDLWFLQFILIFH</sequence>
<evidence type="ECO:0000259" key="1">
    <source>
        <dbReference type="Pfam" id="PF02721"/>
    </source>
</evidence>
<proteinExistence type="predicted"/>
<evidence type="ECO:0000313" key="3">
    <source>
        <dbReference type="RefSeq" id="XP_010496593.1"/>
    </source>
</evidence>
<dbReference type="Gene3D" id="2.40.50.140">
    <property type="entry name" value="Nucleic acid-binding proteins"/>
    <property type="match status" value="2"/>
</dbReference>
<dbReference type="RefSeq" id="XP_010496593.1">
    <property type="nucleotide sequence ID" value="XM_010498291.2"/>
</dbReference>
<accession>A0ABM0Y758</accession>
<reference evidence="3" key="2">
    <citation type="submission" date="2025-08" db="UniProtKB">
        <authorList>
            <consortium name="RefSeq"/>
        </authorList>
    </citation>
    <scope>IDENTIFICATION</scope>
    <source>
        <tissue evidence="3">Leaf</tissue>
    </source>
</reference>
<reference evidence="2" key="1">
    <citation type="journal article" date="2014" name="Nat. Commun.">
        <title>The emerging biofuel crop Camelina sativa retains a highly undifferentiated hexaploid genome structure.</title>
        <authorList>
            <person name="Kagale S."/>
            <person name="Koh C."/>
            <person name="Nixon J."/>
            <person name="Bollina V."/>
            <person name="Clarke W.E."/>
            <person name="Tuteja R."/>
            <person name="Spillane C."/>
            <person name="Robinson S.J."/>
            <person name="Links M.G."/>
            <person name="Clarke C."/>
            <person name="Higgins E.E."/>
            <person name="Huebert T."/>
            <person name="Sharpe A.G."/>
            <person name="Parkin I.A."/>
        </authorList>
    </citation>
    <scope>NUCLEOTIDE SEQUENCE [LARGE SCALE GENOMIC DNA]</scope>
    <source>
        <strain evidence="2">cv. DH55</strain>
    </source>
</reference>
<protein>
    <submittedName>
        <fullName evidence="3">Uncharacterized protein LOC104773644</fullName>
    </submittedName>
</protein>
<dbReference type="CDD" id="cd04481">
    <property type="entry name" value="RPA1_DBD_B_like"/>
    <property type="match status" value="1"/>
</dbReference>
<dbReference type="PANTHER" id="PTHR47165">
    <property type="entry name" value="OS03G0429900 PROTEIN"/>
    <property type="match status" value="1"/>
</dbReference>
<gene>
    <name evidence="3" type="primary">LOC104773644</name>
</gene>
<dbReference type="CDD" id="cd04480">
    <property type="entry name" value="RPA1_DBD_A_like"/>
    <property type="match status" value="1"/>
</dbReference>
<name>A0ABM0Y758_CAMSA</name>
<dbReference type="GeneID" id="104773644"/>
<feature type="domain" description="Replication protein A 70 kDa DNA-binding subunit B/D first OB fold" evidence="1">
    <location>
        <begin position="4"/>
        <end position="90"/>
    </location>
</feature>
<dbReference type="PANTHER" id="PTHR47165:SF4">
    <property type="entry name" value="OS03G0429900 PROTEIN"/>
    <property type="match status" value="1"/>
</dbReference>